<dbReference type="Proteomes" id="UP001596138">
    <property type="component" value="Unassembled WGS sequence"/>
</dbReference>
<gene>
    <name evidence="2" type="ORF">ACFQGU_17155</name>
</gene>
<dbReference type="RefSeq" id="WP_386768915.1">
    <property type="nucleotide sequence ID" value="NZ_JBHSTI010000051.1"/>
</dbReference>
<feature type="domain" description="HTH marR-type" evidence="1">
    <location>
        <begin position="6"/>
        <end position="144"/>
    </location>
</feature>
<comment type="caution">
    <text evidence="2">The sequence shown here is derived from an EMBL/GenBank/DDBJ whole genome shotgun (WGS) entry which is preliminary data.</text>
</comment>
<name>A0ABW1T6R0_9ACTN</name>
<dbReference type="PRINTS" id="PR00598">
    <property type="entry name" value="HTHMARR"/>
</dbReference>
<organism evidence="2 3">
    <name type="scientific">Longivirga aurantiaca</name>
    <dbReference type="NCBI Taxonomy" id="1837743"/>
    <lineage>
        <taxon>Bacteria</taxon>
        <taxon>Bacillati</taxon>
        <taxon>Actinomycetota</taxon>
        <taxon>Actinomycetes</taxon>
        <taxon>Sporichthyales</taxon>
        <taxon>Sporichthyaceae</taxon>
        <taxon>Longivirga</taxon>
    </lineage>
</organism>
<dbReference type="InterPro" id="IPR000835">
    <property type="entry name" value="HTH_MarR-typ"/>
</dbReference>
<proteinExistence type="predicted"/>
<dbReference type="SUPFAM" id="SSF46785">
    <property type="entry name" value="Winged helix' DNA-binding domain"/>
    <property type="match status" value="1"/>
</dbReference>
<dbReference type="Pfam" id="PF12802">
    <property type="entry name" value="MarR_2"/>
    <property type="match status" value="1"/>
</dbReference>
<dbReference type="EMBL" id="JBHSTI010000051">
    <property type="protein sequence ID" value="MFC6239602.1"/>
    <property type="molecule type" value="Genomic_DNA"/>
</dbReference>
<dbReference type="InterPro" id="IPR039422">
    <property type="entry name" value="MarR/SlyA-like"/>
</dbReference>
<accession>A0ABW1T6R0</accession>
<keyword evidence="3" id="KW-1185">Reference proteome</keyword>
<dbReference type="SMART" id="SM00347">
    <property type="entry name" value="HTH_MARR"/>
    <property type="match status" value="1"/>
</dbReference>
<evidence type="ECO:0000259" key="1">
    <source>
        <dbReference type="PROSITE" id="PS50995"/>
    </source>
</evidence>
<dbReference type="Gene3D" id="1.10.10.10">
    <property type="entry name" value="Winged helix-like DNA-binding domain superfamily/Winged helix DNA-binding domain"/>
    <property type="match status" value="1"/>
</dbReference>
<sequence>MPRAIDDPLITTFGRLLEAFSGMERRLARTLEAEADLPLTWFEVLLRVARSPEERLMMSELSAQLALTTGGVTRLVDRIVEAGYLERVPAPHDRRVIWAVVTPQGHDVVERAAAIHAAELHEIFDGFSGTDLARLDKLLDRLRQP</sequence>
<dbReference type="PANTHER" id="PTHR33164:SF104">
    <property type="entry name" value="TRANSCRIPTIONAL REGULATORY PROTEIN"/>
    <property type="match status" value="1"/>
</dbReference>
<dbReference type="InterPro" id="IPR036390">
    <property type="entry name" value="WH_DNA-bd_sf"/>
</dbReference>
<dbReference type="InterPro" id="IPR036388">
    <property type="entry name" value="WH-like_DNA-bd_sf"/>
</dbReference>
<dbReference type="PANTHER" id="PTHR33164">
    <property type="entry name" value="TRANSCRIPTIONAL REGULATOR, MARR FAMILY"/>
    <property type="match status" value="1"/>
</dbReference>
<evidence type="ECO:0000313" key="3">
    <source>
        <dbReference type="Proteomes" id="UP001596138"/>
    </source>
</evidence>
<protein>
    <submittedName>
        <fullName evidence="2">MarR family winged helix-turn-helix transcriptional regulator</fullName>
    </submittedName>
</protein>
<reference evidence="3" key="1">
    <citation type="journal article" date="2019" name="Int. J. Syst. Evol. Microbiol.">
        <title>The Global Catalogue of Microorganisms (GCM) 10K type strain sequencing project: providing services to taxonomists for standard genome sequencing and annotation.</title>
        <authorList>
            <consortium name="The Broad Institute Genomics Platform"/>
            <consortium name="The Broad Institute Genome Sequencing Center for Infectious Disease"/>
            <person name="Wu L."/>
            <person name="Ma J."/>
        </authorList>
    </citation>
    <scope>NUCLEOTIDE SEQUENCE [LARGE SCALE GENOMIC DNA]</scope>
    <source>
        <strain evidence="3">CGMCC 4.7317</strain>
    </source>
</reference>
<dbReference type="PROSITE" id="PS50995">
    <property type="entry name" value="HTH_MARR_2"/>
    <property type="match status" value="1"/>
</dbReference>
<evidence type="ECO:0000313" key="2">
    <source>
        <dbReference type="EMBL" id="MFC6239602.1"/>
    </source>
</evidence>